<reference evidence="1" key="3">
    <citation type="submission" date="2017-03" db="EMBL/GenBank/DDBJ databases">
        <authorList>
            <person name="Dastager S.G."/>
            <person name="Neurgaonkar P.S."/>
            <person name="Dharne M.S."/>
        </authorList>
    </citation>
    <scope>NUCLEOTIDE SEQUENCE</scope>
    <source>
        <strain evidence="1">DSM 25145</strain>
    </source>
</reference>
<dbReference type="EMBL" id="MWSK01000002">
    <property type="protein sequence ID" value="OXS79089.1"/>
    <property type="molecule type" value="Genomic_DNA"/>
</dbReference>
<dbReference type="OrthoDB" id="2730772at2"/>
<sequence length="238" mass="28029">MDKRLKQLLENPAVELKHSAEWVLPVHRYAVSFKRVKRAQMDILMKMMLLTFQETEIRRAANLAEMLLVEELFIADLMEKMLRMGLIRMEKGSVKLTPKGQTQLNEGIFEEELDDEQTELIYSPAHDRFWPEAGEAEGDTYRYAEDRAPNMETMLQVLAEREEGRLEDGLQTVVSDIIAAEKKDTARVLCQEYQLYNQEQDVYYCRVWNTALREWDRVLEGEIEEHEQLDWRKMAGSH</sequence>
<dbReference type="STRING" id="1017273.SAMN05443094_102158"/>
<evidence type="ECO:0000313" key="4">
    <source>
        <dbReference type="Proteomes" id="UP000215545"/>
    </source>
</evidence>
<gene>
    <name evidence="1" type="ORF">B1B05_04740</name>
    <name evidence="2" type="ORF">SAMN05443094_102158</name>
</gene>
<name>A0A1N6RL10_9BACI</name>
<reference evidence="2 3" key="1">
    <citation type="submission" date="2017-01" db="EMBL/GenBank/DDBJ databases">
        <authorList>
            <person name="Mah S.A."/>
            <person name="Swanson W.J."/>
            <person name="Moy G.W."/>
            <person name="Vacquier V.D."/>
        </authorList>
    </citation>
    <scope>NUCLEOTIDE SEQUENCE [LARGE SCALE GENOMIC DNA]</scope>
    <source>
        <strain evidence="2 3">NIO-1016</strain>
    </source>
</reference>
<dbReference type="Proteomes" id="UP000215545">
    <property type="component" value="Unassembled WGS sequence"/>
</dbReference>
<dbReference type="AlphaFoldDB" id="A0A1N6RL10"/>
<organism evidence="2 3">
    <name type="scientific">Domibacillus enclensis</name>
    <dbReference type="NCBI Taxonomy" id="1017273"/>
    <lineage>
        <taxon>Bacteria</taxon>
        <taxon>Bacillati</taxon>
        <taxon>Bacillota</taxon>
        <taxon>Bacilli</taxon>
        <taxon>Bacillales</taxon>
        <taxon>Bacillaceae</taxon>
        <taxon>Domibacillus</taxon>
    </lineage>
</organism>
<evidence type="ECO:0000313" key="2">
    <source>
        <dbReference type="EMBL" id="SIQ29560.1"/>
    </source>
</evidence>
<evidence type="ECO:0000313" key="1">
    <source>
        <dbReference type="EMBL" id="OXS79089.1"/>
    </source>
</evidence>
<keyword evidence="4" id="KW-1185">Reference proteome</keyword>
<evidence type="ECO:0000313" key="3">
    <source>
        <dbReference type="Proteomes" id="UP000186385"/>
    </source>
</evidence>
<reference evidence="4" key="2">
    <citation type="submission" date="2017-03" db="EMBL/GenBank/DDBJ databases">
        <title>Bacillus sp. V-88(T) DSM27956, whole genome shotgun sequencing project.</title>
        <authorList>
            <person name="Dastager S.G."/>
            <person name="Neurgaonkar P.S."/>
            <person name="Dharne M.S."/>
        </authorList>
    </citation>
    <scope>NUCLEOTIDE SEQUENCE [LARGE SCALE GENOMIC DNA]</scope>
    <source>
        <strain evidence="4">DSM 25145</strain>
    </source>
</reference>
<protein>
    <submittedName>
        <fullName evidence="2">Uncharacterized protein</fullName>
    </submittedName>
</protein>
<dbReference type="RefSeq" id="WP_045849352.1">
    <property type="nucleotide sequence ID" value="NZ_FTLX01000002.1"/>
</dbReference>
<accession>A0A1N6RL10</accession>
<proteinExistence type="predicted"/>
<dbReference type="EMBL" id="FTLX01000002">
    <property type="protein sequence ID" value="SIQ29560.1"/>
    <property type="molecule type" value="Genomic_DNA"/>
</dbReference>
<dbReference type="Proteomes" id="UP000186385">
    <property type="component" value="Unassembled WGS sequence"/>
</dbReference>